<evidence type="ECO:0000256" key="1">
    <source>
        <dbReference type="SAM" id="MobiDB-lite"/>
    </source>
</evidence>
<evidence type="ECO:0000313" key="3">
    <source>
        <dbReference type="Proteomes" id="UP000050761"/>
    </source>
</evidence>
<gene>
    <name evidence="2" type="ORF">HPBE_LOCUS24600</name>
</gene>
<organism evidence="3 4">
    <name type="scientific">Heligmosomoides polygyrus</name>
    <name type="common">Parasitic roundworm</name>
    <dbReference type="NCBI Taxonomy" id="6339"/>
    <lineage>
        <taxon>Eukaryota</taxon>
        <taxon>Metazoa</taxon>
        <taxon>Ecdysozoa</taxon>
        <taxon>Nematoda</taxon>
        <taxon>Chromadorea</taxon>
        <taxon>Rhabditida</taxon>
        <taxon>Rhabditina</taxon>
        <taxon>Rhabditomorpha</taxon>
        <taxon>Strongyloidea</taxon>
        <taxon>Heligmosomidae</taxon>
        <taxon>Heligmosomoides</taxon>
    </lineage>
</organism>
<proteinExistence type="predicted"/>
<dbReference type="AlphaFoldDB" id="A0A183GPI1"/>
<accession>A0A3P8D466</accession>
<sequence>MESVPADRVPKHGDQEEDGVGWPYPHHQVLRMRAHDGDLPQSGGDDAEREKIDDETPQETSTKHVLNAKKHTME</sequence>
<name>A0A183GPI1_HELPZ</name>
<evidence type="ECO:0000313" key="2">
    <source>
        <dbReference type="EMBL" id="VDP46142.1"/>
    </source>
</evidence>
<dbReference type="EMBL" id="UZAH01036571">
    <property type="protein sequence ID" value="VDP46142.1"/>
    <property type="molecule type" value="Genomic_DNA"/>
</dbReference>
<feature type="region of interest" description="Disordered" evidence="1">
    <location>
        <begin position="1"/>
        <end position="74"/>
    </location>
</feature>
<accession>A0A183GPI1</accession>
<protein>
    <submittedName>
        <fullName evidence="2 4">Uncharacterized protein</fullName>
    </submittedName>
</protein>
<keyword evidence="3" id="KW-1185">Reference proteome</keyword>
<reference evidence="4" key="2">
    <citation type="submission" date="2019-09" db="UniProtKB">
        <authorList>
            <consortium name="WormBaseParasite"/>
        </authorList>
    </citation>
    <scope>IDENTIFICATION</scope>
</reference>
<dbReference type="Proteomes" id="UP000050761">
    <property type="component" value="Unassembled WGS sequence"/>
</dbReference>
<dbReference type="WBParaSite" id="HPBE_0002460101-mRNA-1">
    <property type="protein sequence ID" value="HPBE_0002460101-mRNA-1"/>
    <property type="gene ID" value="HPBE_0002460101"/>
</dbReference>
<reference evidence="2 3" key="1">
    <citation type="submission" date="2018-11" db="EMBL/GenBank/DDBJ databases">
        <authorList>
            <consortium name="Pathogen Informatics"/>
        </authorList>
    </citation>
    <scope>NUCLEOTIDE SEQUENCE [LARGE SCALE GENOMIC DNA]</scope>
</reference>
<evidence type="ECO:0000313" key="4">
    <source>
        <dbReference type="WBParaSite" id="HPBE_0002460101-mRNA-1"/>
    </source>
</evidence>